<organism evidence="4 5">
    <name type="scientific">Pseudonocardia sulfidoxydans NBRC 16205</name>
    <dbReference type="NCBI Taxonomy" id="1223511"/>
    <lineage>
        <taxon>Bacteria</taxon>
        <taxon>Bacillati</taxon>
        <taxon>Actinomycetota</taxon>
        <taxon>Actinomycetes</taxon>
        <taxon>Pseudonocardiales</taxon>
        <taxon>Pseudonocardiaceae</taxon>
        <taxon>Pseudonocardia</taxon>
    </lineage>
</organism>
<feature type="domain" description="Putative zinc-finger" evidence="3">
    <location>
        <begin position="3"/>
        <end position="37"/>
    </location>
</feature>
<gene>
    <name evidence="4" type="ORF">PSU4_15730</name>
</gene>
<dbReference type="OrthoDB" id="5197868at2"/>
<evidence type="ECO:0000256" key="1">
    <source>
        <dbReference type="SAM" id="MobiDB-lite"/>
    </source>
</evidence>
<dbReference type="InterPro" id="IPR027383">
    <property type="entry name" value="Znf_put"/>
</dbReference>
<feature type="transmembrane region" description="Helical" evidence="2">
    <location>
        <begin position="124"/>
        <end position="140"/>
    </location>
</feature>
<reference evidence="4 5" key="1">
    <citation type="submission" date="2019-07" db="EMBL/GenBank/DDBJ databases">
        <title>Whole genome shotgun sequence of Pseudonocardia sulfidoxydans NBRC 16205.</title>
        <authorList>
            <person name="Hosoyama A."/>
            <person name="Uohara A."/>
            <person name="Ohji S."/>
            <person name="Ichikawa N."/>
        </authorList>
    </citation>
    <scope>NUCLEOTIDE SEQUENCE [LARGE SCALE GENOMIC DNA]</scope>
    <source>
        <strain evidence="4 5">NBRC 16205</strain>
    </source>
</reference>
<evidence type="ECO:0000313" key="5">
    <source>
        <dbReference type="Proteomes" id="UP000321685"/>
    </source>
</evidence>
<keyword evidence="2" id="KW-0472">Membrane</keyword>
<protein>
    <submittedName>
        <fullName evidence="4">Membrane protein</fullName>
    </submittedName>
</protein>
<keyword evidence="2" id="KW-0812">Transmembrane</keyword>
<comment type="caution">
    <text evidence="4">The sequence shown here is derived from an EMBL/GenBank/DDBJ whole genome shotgun (WGS) entry which is preliminary data.</text>
</comment>
<dbReference type="EMBL" id="BJVJ01000010">
    <property type="protein sequence ID" value="GEL22619.1"/>
    <property type="molecule type" value="Genomic_DNA"/>
</dbReference>
<accession>A0A511DCU5</accession>
<sequence length="241" mass="24237">MDCSACREALSARLDGEDRPGEATATDTHLAGCPTCRTFHDRAARVTRLTRTRLVTSGASTVDPGTLPDVVPDRPRGDVLHALLAAAGVAQLALGVTGLLDAAGAGHHGGVLGGAALAHLGHESAAWNAAVGVGFLAVALRRTRPAGSLVVTLGAFVAVLLATSGVDAVAGRVEAGRLAGHGVLVVGLVLMLVLYRTGPGGRGRSRVGATVTVEADDAPAPAGALPTERRVDLRPSARRAA</sequence>
<name>A0A511DCU5_9PSEU</name>
<feature type="transmembrane region" description="Helical" evidence="2">
    <location>
        <begin position="82"/>
        <end position="104"/>
    </location>
</feature>
<feature type="region of interest" description="Disordered" evidence="1">
    <location>
        <begin position="218"/>
        <end position="241"/>
    </location>
</feature>
<evidence type="ECO:0000259" key="3">
    <source>
        <dbReference type="Pfam" id="PF13490"/>
    </source>
</evidence>
<keyword evidence="5" id="KW-1185">Reference proteome</keyword>
<dbReference type="RefSeq" id="WP_147104213.1">
    <property type="nucleotide sequence ID" value="NZ_BJVJ01000010.1"/>
</dbReference>
<keyword evidence="2" id="KW-1133">Transmembrane helix</keyword>
<evidence type="ECO:0000313" key="4">
    <source>
        <dbReference type="EMBL" id="GEL22619.1"/>
    </source>
</evidence>
<evidence type="ECO:0000256" key="2">
    <source>
        <dbReference type="SAM" id="Phobius"/>
    </source>
</evidence>
<dbReference type="AlphaFoldDB" id="A0A511DCU5"/>
<proteinExistence type="predicted"/>
<dbReference type="Proteomes" id="UP000321685">
    <property type="component" value="Unassembled WGS sequence"/>
</dbReference>
<feature type="transmembrane region" description="Helical" evidence="2">
    <location>
        <begin position="147"/>
        <end position="166"/>
    </location>
</feature>
<dbReference type="Pfam" id="PF13490">
    <property type="entry name" value="zf-HC2"/>
    <property type="match status" value="1"/>
</dbReference>
<feature type="transmembrane region" description="Helical" evidence="2">
    <location>
        <begin position="178"/>
        <end position="195"/>
    </location>
</feature>